<keyword evidence="3" id="KW-0934">Plastid</keyword>
<gene>
    <name evidence="12" type="ORF">AXG93_1275s1400</name>
</gene>
<evidence type="ECO:0000256" key="1">
    <source>
        <dbReference type="ARBA" id="ARBA00004508"/>
    </source>
</evidence>
<feature type="transmembrane region" description="Helical" evidence="10">
    <location>
        <begin position="227"/>
        <end position="248"/>
    </location>
</feature>
<feature type="transmembrane region" description="Helical" evidence="10">
    <location>
        <begin position="454"/>
        <end position="478"/>
    </location>
</feature>
<proteinExistence type="inferred from homology"/>
<feature type="region of interest" description="Disordered" evidence="9">
    <location>
        <begin position="1"/>
        <end position="49"/>
    </location>
</feature>
<evidence type="ECO:0000256" key="9">
    <source>
        <dbReference type="SAM" id="MobiDB-lite"/>
    </source>
</evidence>
<keyword evidence="5" id="KW-0809">Transit peptide</keyword>
<dbReference type="InterPro" id="IPR011701">
    <property type="entry name" value="MFS"/>
</dbReference>
<dbReference type="Proteomes" id="UP000077202">
    <property type="component" value="Unassembled WGS sequence"/>
</dbReference>
<keyword evidence="4 10" id="KW-0812">Transmembrane</keyword>
<feature type="transmembrane region" description="Helical" evidence="10">
    <location>
        <begin position="143"/>
        <end position="161"/>
    </location>
</feature>
<dbReference type="InterPro" id="IPR036259">
    <property type="entry name" value="MFS_trans_sf"/>
</dbReference>
<dbReference type="FunFam" id="1.20.1250.20:FF:000272">
    <property type="entry name" value="Probable anion transporter 6, chloroplastic"/>
    <property type="match status" value="1"/>
</dbReference>
<comment type="caution">
    <text evidence="12">The sequence shown here is derived from an EMBL/GenBank/DDBJ whole genome shotgun (WGS) entry which is preliminary data.</text>
</comment>
<accession>A0A176VL81</accession>
<feature type="transmembrane region" description="Helical" evidence="10">
    <location>
        <begin position="320"/>
        <end position="342"/>
    </location>
</feature>
<dbReference type="PANTHER" id="PTHR11662:SF243">
    <property type="entry name" value="ANION TRANSPORTER 6, CHLOROPLASTIC-RELATED"/>
    <property type="match status" value="1"/>
</dbReference>
<evidence type="ECO:0000256" key="7">
    <source>
        <dbReference type="ARBA" id="ARBA00023136"/>
    </source>
</evidence>
<feature type="transmembrane region" description="Helical" evidence="10">
    <location>
        <begin position="202"/>
        <end position="221"/>
    </location>
</feature>
<feature type="compositionally biased region" description="Basic and acidic residues" evidence="9">
    <location>
        <begin position="24"/>
        <end position="34"/>
    </location>
</feature>
<sequence>MFASRNGGLVRRPNTPYSLPPNVKLDHKLLKDGDDKEDNEFAATGGEDNDEQQDFSLAAADAPSIAFWDKFPQRYKLIVTTSLAFVVCNMDKVNMSVAIIPMAHQLGWSASTSGLVQSSFFWGYCLSQLPGGFLAGRFSGKKVLRAGVLVWSLATALVPLTATFLPGLLFCRLLVGLGEGVSPSAATDLIARTMPINERARAVSFVFGGLNVGSIVGLLLAPAIIKLFGWEVVFYLFGLIGIGWCLAFDSATTEVRPSSTSTPNSQVGENGNAFSNGQVLKSSPASTSKAASKAASDAHAATFDISDKAIPWRAFFKEPALWAMIYAHFCGNWGYYNLLAWFPTYFSEELNLDLTNAALVSILPPLGSVVVSGVASSLADHLISKGVDTTKVRKLCQTIAFMSPAVCMGIASFCPGLPPWLIAVVLTAGSSLSTFTLAGLYCTHQDISPKYASILLGITNTVGAIPGILGVALTGYILDQTNSWTLALFAPSIFFYVTGTVVWNLFASSKPKEF</sequence>
<evidence type="ECO:0000256" key="8">
    <source>
        <dbReference type="ARBA" id="ARBA00024362"/>
    </source>
</evidence>
<evidence type="ECO:0000256" key="2">
    <source>
        <dbReference type="ARBA" id="ARBA00022528"/>
    </source>
</evidence>
<dbReference type="GO" id="GO:0031969">
    <property type="term" value="C:chloroplast membrane"/>
    <property type="evidence" value="ECO:0007669"/>
    <property type="project" value="UniProtKB-SubCell"/>
</dbReference>
<keyword evidence="2" id="KW-0150">Chloroplast</keyword>
<comment type="subcellular location">
    <subcellularLocation>
        <location evidence="1">Plastid</location>
        <location evidence="1">Chloroplast membrane</location>
        <topology evidence="1">Multi-pass membrane protein</topology>
    </subcellularLocation>
</comment>
<evidence type="ECO:0000313" key="13">
    <source>
        <dbReference type="Proteomes" id="UP000077202"/>
    </source>
</evidence>
<evidence type="ECO:0000256" key="3">
    <source>
        <dbReference type="ARBA" id="ARBA00022640"/>
    </source>
</evidence>
<dbReference type="SUPFAM" id="SSF103473">
    <property type="entry name" value="MFS general substrate transporter"/>
    <property type="match status" value="1"/>
</dbReference>
<evidence type="ECO:0000259" key="11">
    <source>
        <dbReference type="PROSITE" id="PS50850"/>
    </source>
</evidence>
<dbReference type="PROSITE" id="PS50850">
    <property type="entry name" value="MFS"/>
    <property type="match status" value="1"/>
</dbReference>
<dbReference type="InterPro" id="IPR044777">
    <property type="entry name" value="SLC17A9-like"/>
</dbReference>
<dbReference type="Pfam" id="PF07690">
    <property type="entry name" value="MFS_1"/>
    <property type="match status" value="1"/>
</dbReference>
<protein>
    <recommendedName>
        <fullName evidence="11">Major facilitator superfamily (MFS) profile domain-containing protein</fullName>
    </recommendedName>
</protein>
<dbReference type="AlphaFoldDB" id="A0A176VL81"/>
<feature type="transmembrane region" description="Helical" evidence="10">
    <location>
        <begin position="362"/>
        <end position="383"/>
    </location>
</feature>
<evidence type="ECO:0000313" key="12">
    <source>
        <dbReference type="EMBL" id="OAE21729.1"/>
    </source>
</evidence>
<dbReference type="InterPro" id="IPR050382">
    <property type="entry name" value="MFS_Na/Anion_cotransporter"/>
</dbReference>
<dbReference type="CDD" id="cd17380">
    <property type="entry name" value="MFS_SLC17A9_like"/>
    <property type="match status" value="1"/>
</dbReference>
<evidence type="ECO:0000256" key="10">
    <source>
        <dbReference type="SAM" id="Phobius"/>
    </source>
</evidence>
<keyword evidence="7 10" id="KW-0472">Membrane</keyword>
<feature type="transmembrane region" description="Helical" evidence="10">
    <location>
        <begin position="484"/>
        <end position="506"/>
    </location>
</feature>
<keyword evidence="6 10" id="KW-1133">Transmembrane helix</keyword>
<dbReference type="EMBL" id="LVLJ01003353">
    <property type="protein sequence ID" value="OAE21729.1"/>
    <property type="molecule type" value="Genomic_DNA"/>
</dbReference>
<feature type="domain" description="Major facilitator superfamily (MFS) profile" evidence="11">
    <location>
        <begin position="77"/>
        <end position="510"/>
    </location>
</feature>
<feature type="transmembrane region" description="Helical" evidence="10">
    <location>
        <begin position="419"/>
        <end position="442"/>
    </location>
</feature>
<dbReference type="FunFam" id="1.20.1250.20:FF:000213">
    <property type="entry name" value="Probable anion transporter 6, chloroplastic"/>
    <property type="match status" value="1"/>
</dbReference>
<feature type="transmembrane region" description="Helical" evidence="10">
    <location>
        <begin position="395"/>
        <end position="413"/>
    </location>
</feature>
<comment type="similarity">
    <text evidence="8">Belongs to the major facilitator superfamily. Sodium/anion cotransporter (TC 2.A.1.14) family.</text>
</comment>
<keyword evidence="13" id="KW-1185">Reference proteome</keyword>
<evidence type="ECO:0000256" key="4">
    <source>
        <dbReference type="ARBA" id="ARBA00022692"/>
    </source>
</evidence>
<dbReference type="PANTHER" id="PTHR11662">
    <property type="entry name" value="SOLUTE CARRIER FAMILY 17"/>
    <property type="match status" value="1"/>
</dbReference>
<evidence type="ECO:0000256" key="6">
    <source>
        <dbReference type="ARBA" id="ARBA00022989"/>
    </source>
</evidence>
<evidence type="ECO:0000256" key="5">
    <source>
        <dbReference type="ARBA" id="ARBA00022946"/>
    </source>
</evidence>
<dbReference type="Gene3D" id="1.20.1250.20">
    <property type="entry name" value="MFS general substrate transporter like domains"/>
    <property type="match status" value="2"/>
</dbReference>
<dbReference type="GO" id="GO:0005315">
    <property type="term" value="F:phosphate transmembrane transporter activity"/>
    <property type="evidence" value="ECO:0007669"/>
    <property type="project" value="UniProtKB-ARBA"/>
</dbReference>
<reference evidence="12" key="1">
    <citation type="submission" date="2016-03" db="EMBL/GenBank/DDBJ databases">
        <title>Mechanisms controlling the formation of the plant cell surface in tip-growing cells are functionally conserved among land plants.</title>
        <authorList>
            <person name="Honkanen S."/>
            <person name="Jones V.A."/>
            <person name="Morieri G."/>
            <person name="Champion C."/>
            <person name="Hetherington A.J."/>
            <person name="Kelly S."/>
            <person name="Saint-Marcoux D."/>
            <person name="Proust H."/>
            <person name="Prescott H."/>
            <person name="Dolan L."/>
        </authorList>
    </citation>
    <scope>NUCLEOTIDE SEQUENCE [LARGE SCALE GENOMIC DNA]</scope>
    <source>
        <tissue evidence="12">Whole gametophyte</tissue>
    </source>
</reference>
<organism evidence="12 13">
    <name type="scientific">Marchantia polymorpha subsp. ruderalis</name>
    <dbReference type="NCBI Taxonomy" id="1480154"/>
    <lineage>
        <taxon>Eukaryota</taxon>
        <taxon>Viridiplantae</taxon>
        <taxon>Streptophyta</taxon>
        <taxon>Embryophyta</taxon>
        <taxon>Marchantiophyta</taxon>
        <taxon>Marchantiopsida</taxon>
        <taxon>Marchantiidae</taxon>
        <taxon>Marchantiales</taxon>
        <taxon>Marchantiaceae</taxon>
        <taxon>Marchantia</taxon>
    </lineage>
</organism>
<name>A0A176VL81_MARPO</name>
<dbReference type="InterPro" id="IPR020846">
    <property type="entry name" value="MFS_dom"/>
</dbReference>